<evidence type="ECO:0000313" key="1">
    <source>
        <dbReference type="EMBL" id="RFB05321.1"/>
    </source>
</evidence>
<protein>
    <submittedName>
        <fullName evidence="1">Uncharacterized protein</fullName>
    </submittedName>
</protein>
<evidence type="ECO:0000313" key="2">
    <source>
        <dbReference type="Proteomes" id="UP000264589"/>
    </source>
</evidence>
<sequence length="129" mass="14307">MVNPVMPVTRARRTNCYLILVAAMKRPRNIELRRETMSFTMKTAAATVAAAFVAVAAAKAQEVEFDPNQVGEFTRQASLELSVEIAAPTAVMQARFAELEDDTTVKPDMRFAQNDQETEEEAVQVAANW</sequence>
<keyword evidence="2" id="KW-1185">Reference proteome</keyword>
<dbReference type="InParanoid" id="A0A371RIP9"/>
<comment type="caution">
    <text evidence="1">The sequence shown here is derived from an EMBL/GenBank/DDBJ whole genome shotgun (WGS) entry which is preliminary data.</text>
</comment>
<gene>
    <name evidence="1" type="ORF">DX908_08670</name>
</gene>
<accession>A0A371RIP9</accession>
<proteinExistence type="predicted"/>
<dbReference type="AlphaFoldDB" id="A0A371RIP9"/>
<dbReference type="EMBL" id="QUQO01000001">
    <property type="protein sequence ID" value="RFB05321.1"/>
    <property type="molecule type" value="Genomic_DNA"/>
</dbReference>
<dbReference type="Proteomes" id="UP000264589">
    <property type="component" value="Unassembled WGS sequence"/>
</dbReference>
<name>A0A371RIP9_9PROT</name>
<organism evidence="1 2">
    <name type="scientific">Parvularcula marina</name>
    <dbReference type="NCBI Taxonomy" id="2292771"/>
    <lineage>
        <taxon>Bacteria</taxon>
        <taxon>Pseudomonadati</taxon>
        <taxon>Pseudomonadota</taxon>
        <taxon>Alphaproteobacteria</taxon>
        <taxon>Parvularculales</taxon>
        <taxon>Parvularculaceae</taxon>
        <taxon>Parvularcula</taxon>
    </lineage>
</organism>
<reference evidence="1 2" key="1">
    <citation type="submission" date="2018-08" db="EMBL/GenBank/DDBJ databases">
        <title>Parvularcula sp. SM1705, isolated from surface water of the South Sea China.</title>
        <authorList>
            <person name="Sun L."/>
        </authorList>
    </citation>
    <scope>NUCLEOTIDE SEQUENCE [LARGE SCALE GENOMIC DNA]</scope>
    <source>
        <strain evidence="1 2">SM1705</strain>
    </source>
</reference>